<dbReference type="RefSeq" id="WP_116685283.1">
    <property type="nucleotide sequence ID" value="NZ_CAWNYD010000001.1"/>
</dbReference>
<evidence type="ECO:0000256" key="1">
    <source>
        <dbReference type="ARBA" id="ARBA00004561"/>
    </source>
</evidence>
<keyword evidence="6" id="KW-0281">Fimbrium</keyword>
<organism evidence="9 10">
    <name type="scientific">Pelagibaculum spongiae</name>
    <dbReference type="NCBI Taxonomy" id="2080658"/>
    <lineage>
        <taxon>Bacteria</taxon>
        <taxon>Pseudomonadati</taxon>
        <taxon>Pseudomonadota</taxon>
        <taxon>Gammaproteobacteria</taxon>
        <taxon>Oceanospirillales</taxon>
        <taxon>Pelagibaculum</taxon>
    </lineage>
</organism>
<sequence length="1243" mass="138483">MQNKKITISIALSALLLPSLGYAAEATQSGHAINALSQSPAELSEPIAPNILFTIDDSNSMRRAFIDVIIGNKKPNQALEAPKRYYYSSELNGIYFDPTIDYQLPYKDNTTRFSTEFSAAHINGFQPDLNTTYNLTTQYRPTWLYPKKGDSKTDFSKQKFALHPTIDTVTASDSDSDKVFTSKNAETTAYYYQFKSTCTGNQKFIESCYELKTPDTAELKRKFAIWYSFYRTRLLATQSAINLAFFSRQDKTNNFRFGWQGLLNCFLDKGTENRCPDNINNFIKPYTEADRNNFMTWLTTIKTKESTPTRQAYHRAGLWFQNETKDGPYAIYDENGNASAPTKASASSCRKNAQILLTDGAYTPDPKENKPSYYDAAALHDADNTDITLPDGSEYTSQVPFSSESEKTLADIAFYYWATDLSNLLNNNIKTKTSTNNWNARGNPASWQHLTTYAIGLGLDNFFDSGDYLGDTYSGFFKKIESGTPTQNGTPTQWPTYESNAAQTTEIKKKKLYDLWHTAINSRGTFHSIDKPTQLQYVLDKILTGLNEDSASNSKADFSGPTADSTKYGFTVNYAQEFWSGEIIASHLDNSLVFNTDTNPSKSIKASQKIKTPANRNFLFADTAQSTDNTSRLEKFKWSKLNDAQRALFNITATNEADSLGEKRLNWLRGARDENLRARPGAFGDITFASPVFVGAPDSFGLANMKSENGTLTSAAGDYKAFATANANRKHALYTVTNDGLLHAFDVTTTATDKLPTANYFDELFAFTPSALLPKLARVSDLNYIHKYLMDSTPVVSDVYINNKWRTVLIGGMRGARSIYALDITNPEEPNLLWEKDQSDSSLLGFTYAKPAIAKLNDGKWYALVPNGYVGANTKQIDGYTGHAALLLIDIESGDIVVSEKLDTGIGSAAAPNGLSEVALADINGDLITDYAYGGDIYGNLWRFDFVNSSEGFGSGSSSDWKVGLEGKPLYSAKYNGHPQSITTKPLISKNIHQDKGYVITFGTGRYLFDSDSNNNQISESTNSFYGIWDQQTDGSSSNEVSITLDRTIEAGQQSLLKQEISEQVIANFSSSRHIIRTSTDKKPSWKSPHYGWYMDLDQSIDNPKTPEMTIFSGELRANLLLMYTSQFSKNEGCSNDDGNKVSWLYGIDATTGSRVKFPQFDLSDDDEFTDEDLHVVDGKKQSVSAEKLPSYGAPAVLGNYIYFTLPSGDLAKMKYKIDTIKSARQSWRRLTDYQEAPIEKEE</sequence>
<dbReference type="OrthoDB" id="7156875at2"/>
<evidence type="ECO:0000256" key="3">
    <source>
        <dbReference type="ARBA" id="ARBA00022558"/>
    </source>
</evidence>
<evidence type="ECO:0000259" key="8">
    <source>
        <dbReference type="Pfam" id="PF05567"/>
    </source>
</evidence>
<keyword evidence="5" id="KW-0106">Calcium</keyword>
<evidence type="ECO:0000256" key="4">
    <source>
        <dbReference type="ARBA" id="ARBA00022723"/>
    </source>
</evidence>
<dbReference type="Pfam" id="PF05567">
    <property type="entry name" value="T4P_PilY1"/>
    <property type="match status" value="1"/>
</dbReference>
<reference evidence="9 10" key="1">
    <citation type="submission" date="2018-04" db="EMBL/GenBank/DDBJ databases">
        <title>Thalassorhabdus spongiae gen. nov., sp. nov., isolated from a marine sponge in South-West Iceland.</title>
        <authorList>
            <person name="Knobloch S."/>
            <person name="Daussin A."/>
            <person name="Johannsson R."/>
            <person name="Marteinsson V.T."/>
        </authorList>
    </citation>
    <scope>NUCLEOTIDE SEQUENCE [LARGE SCALE GENOMIC DNA]</scope>
    <source>
        <strain evidence="9 10">Hp12</strain>
    </source>
</reference>
<evidence type="ECO:0000256" key="7">
    <source>
        <dbReference type="SAM" id="SignalP"/>
    </source>
</evidence>
<feature type="domain" description="PilY1 beta-propeller" evidence="8">
    <location>
        <begin position="684"/>
        <end position="1063"/>
    </location>
</feature>
<dbReference type="GO" id="GO:0009289">
    <property type="term" value="C:pilus"/>
    <property type="evidence" value="ECO:0007669"/>
    <property type="project" value="UniProtKB-SubCell"/>
</dbReference>
<evidence type="ECO:0000256" key="2">
    <source>
        <dbReference type="ARBA" id="ARBA00008387"/>
    </source>
</evidence>
<comment type="caution">
    <text evidence="9">The sequence shown here is derived from an EMBL/GenBank/DDBJ whole genome shotgun (WGS) entry which is preliminary data.</text>
</comment>
<evidence type="ECO:0000256" key="5">
    <source>
        <dbReference type="ARBA" id="ARBA00022837"/>
    </source>
</evidence>
<evidence type="ECO:0000256" key="6">
    <source>
        <dbReference type="ARBA" id="ARBA00023263"/>
    </source>
</evidence>
<dbReference type="AlphaFoldDB" id="A0A2V1GX75"/>
<dbReference type="InterPro" id="IPR011047">
    <property type="entry name" value="Quinoprotein_ADH-like_sf"/>
</dbReference>
<protein>
    <recommendedName>
        <fullName evidence="8">PilY1 beta-propeller domain-containing protein</fullName>
    </recommendedName>
</protein>
<keyword evidence="10" id="KW-1185">Reference proteome</keyword>
<dbReference type="EMBL" id="QDDL01000001">
    <property type="protein sequence ID" value="PVZ71694.1"/>
    <property type="molecule type" value="Genomic_DNA"/>
</dbReference>
<keyword evidence="4" id="KW-0479">Metal-binding</keyword>
<accession>A0A2V1GX75</accession>
<comment type="similarity">
    <text evidence="2">Belongs to the PilY1 family.</text>
</comment>
<dbReference type="GO" id="GO:0046872">
    <property type="term" value="F:metal ion binding"/>
    <property type="evidence" value="ECO:0007669"/>
    <property type="project" value="UniProtKB-KW"/>
</dbReference>
<feature type="signal peptide" evidence="7">
    <location>
        <begin position="1"/>
        <end position="23"/>
    </location>
</feature>
<keyword evidence="7" id="KW-0732">Signal</keyword>
<name>A0A2V1GX75_9GAMM</name>
<keyword evidence="3" id="KW-1029">Fimbrium biogenesis</keyword>
<dbReference type="InterPro" id="IPR008707">
    <property type="entry name" value="B-propeller_PilY1"/>
</dbReference>
<comment type="subcellular location">
    <subcellularLocation>
        <location evidence="1">Fimbrium</location>
    </subcellularLocation>
</comment>
<feature type="chain" id="PRO_5016003747" description="PilY1 beta-propeller domain-containing protein" evidence="7">
    <location>
        <begin position="24"/>
        <end position="1243"/>
    </location>
</feature>
<proteinExistence type="inferred from homology"/>
<evidence type="ECO:0000313" key="10">
    <source>
        <dbReference type="Proteomes" id="UP000244906"/>
    </source>
</evidence>
<dbReference type="SUPFAM" id="SSF50998">
    <property type="entry name" value="Quinoprotein alcohol dehydrogenase-like"/>
    <property type="match status" value="1"/>
</dbReference>
<gene>
    <name evidence="9" type="ORF">DC094_01305</name>
</gene>
<dbReference type="Proteomes" id="UP000244906">
    <property type="component" value="Unassembled WGS sequence"/>
</dbReference>
<evidence type="ECO:0000313" key="9">
    <source>
        <dbReference type="EMBL" id="PVZ71694.1"/>
    </source>
</evidence>